<dbReference type="InterPro" id="IPR020616">
    <property type="entry name" value="Thiolase_N"/>
</dbReference>
<dbReference type="Pfam" id="PF00108">
    <property type="entry name" value="Thiolase_N"/>
    <property type="match status" value="2"/>
</dbReference>
<comment type="caution">
    <text evidence="13">The sequence shown here is derived from an EMBL/GenBank/DDBJ whole genome shotgun (WGS) entry which is preliminary data.</text>
</comment>
<accession>J0X0W4</accession>
<evidence type="ECO:0000256" key="5">
    <source>
        <dbReference type="ARBA" id="ARBA00022723"/>
    </source>
</evidence>
<keyword evidence="5" id="KW-0479">Metal-binding</keyword>
<feature type="domain" description="Thiolase N-terminal" evidence="11">
    <location>
        <begin position="4"/>
        <end position="248"/>
    </location>
</feature>
<feature type="domain" description="Thiolase C-terminal" evidence="12">
    <location>
        <begin position="333"/>
        <end position="451"/>
    </location>
</feature>
<dbReference type="OrthoDB" id="9764638at2"/>
<dbReference type="AlphaFoldDB" id="J0X0W4"/>
<dbReference type="InterPro" id="IPR002155">
    <property type="entry name" value="Thiolase"/>
</dbReference>
<evidence type="ECO:0000313" key="14">
    <source>
        <dbReference type="Proteomes" id="UP000006415"/>
    </source>
</evidence>
<dbReference type="InterPro" id="IPR020613">
    <property type="entry name" value="Thiolase_CS"/>
</dbReference>
<dbReference type="GO" id="GO:0006635">
    <property type="term" value="P:fatty acid beta-oxidation"/>
    <property type="evidence" value="ECO:0007669"/>
    <property type="project" value="TreeGrafter"/>
</dbReference>
<evidence type="ECO:0000313" key="13">
    <source>
        <dbReference type="EMBL" id="EJD65021.1"/>
    </source>
</evidence>
<keyword evidence="4 9" id="KW-0808">Transferase</keyword>
<dbReference type="RefSeq" id="WP_007147532.1">
    <property type="nucleotide sequence ID" value="NZ_AKCI01000001.1"/>
</dbReference>
<keyword evidence="8 9" id="KW-0012">Acyltransferase</keyword>
<gene>
    <name evidence="13" type="ORF">HMPREF9156_00465</name>
</gene>
<dbReference type="Proteomes" id="UP000006415">
    <property type="component" value="Unassembled WGS sequence"/>
</dbReference>
<evidence type="ECO:0000256" key="10">
    <source>
        <dbReference type="SAM" id="MobiDB-lite"/>
    </source>
</evidence>
<dbReference type="InterPro" id="IPR020615">
    <property type="entry name" value="Thiolase_acyl_enz_int_AS"/>
</dbReference>
<evidence type="ECO:0000256" key="6">
    <source>
        <dbReference type="ARBA" id="ARBA00022946"/>
    </source>
</evidence>
<dbReference type="SUPFAM" id="SSF53901">
    <property type="entry name" value="Thiolase-like"/>
    <property type="match status" value="2"/>
</dbReference>
<evidence type="ECO:0000256" key="9">
    <source>
        <dbReference type="RuleBase" id="RU003557"/>
    </source>
</evidence>
<keyword evidence="14" id="KW-1185">Reference proteome</keyword>
<keyword evidence="7" id="KW-0630">Potassium</keyword>
<dbReference type="HOGENOM" id="CLU_031026_1_1_11"/>
<organism evidence="13 14">
    <name type="scientific">Scardovia wiggsiae F0424</name>
    <dbReference type="NCBI Taxonomy" id="857290"/>
    <lineage>
        <taxon>Bacteria</taxon>
        <taxon>Bacillati</taxon>
        <taxon>Actinomycetota</taxon>
        <taxon>Actinomycetes</taxon>
        <taxon>Bifidobacteriales</taxon>
        <taxon>Bifidobacteriaceae</taxon>
        <taxon>Scardovia</taxon>
    </lineage>
</organism>
<dbReference type="EMBL" id="AGZS01000002">
    <property type="protein sequence ID" value="EJD65021.1"/>
    <property type="molecule type" value="Genomic_DNA"/>
</dbReference>
<feature type="compositionally biased region" description="Basic and acidic residues" evidence="10">
    <location>
        <begin position="262"/>
        <end position="273"/>
    </location>
</feature>
<evidence type="ECO:0000259" key="12">
    <source>
        <dbReference type="Pfam" id="PF02803"/>
    </source>
</evidence>
<dbReference type="PROSITE" id="PS00099">
    <property type="entry name" value="THIOLASE_3"/>
    <property type="match status" value="1"/>
</dbReference>
<dbReference type="Pfam" id="PF02803">
    <property type="entry name" value="Thiolase_C"/>
    <property type="match status" value="1"/>
</dbReference>
<comment type="similarity">
    <text evidence="1 9">Belongs to the thiolase-like superfamily. Thiolase family.</text>
</comment>
<comment type="subunit">
    <text evidence="2">Homotetramer.</text>
</comment>
<dbReference type="PROSITE" id="PS00737">
    <property type="entry name" value="THIOLASE_2"/>
    <property type="match status" value="1"/>
</dbReference>
<evidence type="ECO:0000256" key="3">
    <source>
        <dbReference type="ARBA" id="ARBA00012705"/>
    </source>
</evidence>
<feature type="domain" description="Thiolase N-terminal" evidence="11">
    <location>
        <begin position="298"/>
        <end position="323"/>
    </location>
</feature>
<proteinExistence type="inferred from homology"/>
<evidence type="ECO:0000256" key="7">
    <source>
        <dbReference type="ARBA" id="ARBA00022958"/>
    </source>
</evidence>
<name>J0X0W4_9BIFI</name>
<dbReference type="CDD" id="cd00751">
    <property type="entry name" value="thiolase"/>
    <property type="match status" value="1"/>
</dbReference>
<dbReference type="eggNOG" id="COG0183">
    <property type="taxonomic scope" value="Bacteria"/>
</dbReference>
<protein>
    <recommendedName>
        <fullName evidence="3">acetyl-CoA C-acetyltransferase</fullName>
        <ecNumber evidence="3">2.3.1.9</ecNumber>
    </recommendedName>
</protein>
<dbReference type="PROSITE" id="PS00098">
    <property type="entry name" value="THIOLASE_1"/>
    <property type="match status" value="1"/>
</dbReference>
<dbReference type="GO" id="GO:0003985">
    <property type="term" value="F:acetyl-CoA C-acetyltransferase activity"/>
    <property type="evidence" value="ECO:0007669"/>
    <property type="project" value="UniProtKB-EC"/>
</dbReference>
<dbReference type="GO" id="GO:0046872">
    <property type="term" value="F:metal ion binding"/>
    <property type="evidence" value="ECO:0007669"/>
    <property type="project" value="UniProtKB-KW"/>
</dbReference>
<sequence length="459" mass="47207">MAEVVIVSAARTPIGTLNGSLSSVTAVELGTIAAKAAIRRSGISASDIGQSIFGNVLQANNGQNIARQIALQSGMDTSSTAMTVNEVCGSGLKAVRMGQAAILLGDADTVLVGGTESMSNTPYYAPDMRSGHKYGSVEFVDGIFRDGLSDAFTGQPMGMTAENVAKTFGITRRQQDEFALGSHIKAVNAQLSGAFDEEIAPVPVPAGHTGDHSILVDKDDGPRDDTDMEKLGRLRTVFVKPGCAAAGSGGSGCGELGYGKNGRGEPGRGEAGRGDSGFPDNAGTAQDTDTAGPADTVQARGTVTAGNASGINDGAAALVLMRKDLAIERGISYLAEISGYAEGGIDPDFMGYAPKRVIERMLRNTHSAIEDIDLFEINEAFASQSIAVMDQLEIPENKLNVNGGAIALGHPLGASGARILVTLLYALRARKKATGVAALCVGGGIGVAMQVRMADGTDR</sequence>
<dbReference type="STRING" id="857290.HMPREF9156_00465"/>
<dbReference type="Gene3D" id="3.40.47.10">
    <property type="match status" value="1"/>
</dbReference>
<evidence type="ECO:0000259" key="11">
    <source>
        <dbReference type="Pfam" id="PF00108"/>
    </source>
</evidence>
<evidence type="ECO:0000256" key="2">
    <source>
        <dbReference type="ARBA" id="ARBA00011881"/>
    </source>
</evidence>
<dbReference type="InterPro" id="IPR020610">
    <property type="entry name" value="Thiolase_AS"/>
</dbReference>
<dbReference type="InterPro" id="IPR016039">
    <property type="entry name" value="Thiolase-like"/>
</dbReference>
<evidence type="ECO:0000256" key="4">
    <source>
        <dbReference type="ARBA" id="ARBA00022679"/>
    </source>
</evidence>
<dbReference type="EC" id="2.3.1.9" evidence="3"/>
<dbReference type="PANTHER" id="PTHR18919">
    <property type="entry name" value="ACETYL-COA C-ACYLTRANSFERASE"/>
    <property type="match status" value="1"/>
</dbReference>
<evidence type="ECO:0000256" key="1">
    <source>
        <dbReference type="ARBA" id="ARBA00010982"/>
    </source>
</evidence>
<feature type="region of interest" description="Disordered" evidence="10">
    <location>
        <begin position="254"/>
        <end position="295"/>
    </location>
</feature>
<dbReference type="InterPro" id="IPR020617">
    <property type="entry name" value="Thiolase_C"/>
</dbReference>
<reference evidence="13 14" key="1">
    <citation type="submission" date="2012-01" db="EMBL/GenBank/DDBJ databases">
        <title>The Genome Sequence of Scardovia wiggsiae F0424.</title>
        <authorList>
            <consortium name="The Broad Institute Genome Sequencing Platform"/>
            <person name="Earl A."/>
            <person name="Ward D."/>
            <person name="Feldgarden M."/>
            <person name="Gevers D."/>
            <person name="Izard J."/>
            <person name="Ganesan A."/>
            <person name="Baranova O.V."/>
            <person name="Blanton J.M."/>
            <person name="Tanner A.C."/>
            <person name="Mathney J."/>
            <person name="Dewhirst F.E."/>
            <person name="Young S.K."/>
            <person name="Zeng Q."/>
            <person name="Gargeya S."/>
            <person name="Fitzgerald M."/>
            <person name="Haas B."/>
            <person name="Abouelleil A."/>
            <person name="Alvarado L."/>
            <person name="Arachchi H.M."/>
            <person name="Berlin A."/>
            <person name="Chapman S.B."/>
            <person name="Gearin G."/>
            <person name="Goldberg J."/>
            <person name="Griggs A."/>
            <person name="Gujja S."/>
            <person name="Hansen M."/>
            <person name="Heiman D."/>
            <person name="Howarth C."/>
            <person name="Larimer J."/>
            <person name="Lui A."/>
            <person name="MacDonald P.J.P."/>
            <person name="McCowen C."/>
            <person name="Montmayeur A."/>
            <person name="Murphy C."/>
            <person name="Neiman D."/>
            <person name="Pearson M."/>
            <person name="Priest M."/>
            <person name="Roberts A."/>
            <person name="Saif S."/>
            <person name="Shea T."/>
            <person name="Sisk P."/>
            <person name="Stolte C."/>
            <person name="Sykes S."/>
            <person name="Wortman J."/>
            <person name="Nusbaum C."/>
            <person name="Birren B."/>
        </authorList>
    </citation>
    <scope>NUCLEOTIDE SEQUENCE [LARGE SCALE GENOMIC DNA]</scope>
    <source>
        <strain evidence="13 14">F0424</strain>
    </source>
</reference>
<keyword evidence="6" id="KW-0809">Transit peptide</keyword>
<evidence type="ECO:0000256" key="8">
    <source>
        <dbReference type="ARBA" id="ARBA00023315"/>
    </source>
</evidence>
<dbReference type="PANTHER" id="PTHR18919:SF156">
    <property type="entry name" value="ACETYL-COA ACETYLTRANSFERASE, MITOCHONDRIAL"/>
    <property type="match status" value="1"/>
</dbReference>